<keyword evidence="3" id="KW-1185">Reference proteome</keyword>
<dbReference type="EMBL" id="JBHSQV010000186">
    <property type="protein sequence ID" value="MFC5989008.1"/>
    <property type="molecule type" value="Genomic_DNA"/>
</dbReference>
<evidence type="ECO:0000256" key="1">
    <source>
        <dbReference type="SAM" id="Phobius"/>
    </source>
</evidence>
<dbReference type="RefSeq" id="WP_379896551.1">
    <property type="nucleotide sequence ID" value="NZ_CBCSCT010000005.1"/>
</dbReference>
<accession>A0ABW1IVW5</accession>
<name>A0ABW1IVW5_9BACL</name>
<organism evidence="2 3">
    <name type="scientific">Marinicrinis lubricantis</name>
    <dbReference type="NCBI Taxonomy" id="2086470"/>
    <lineage>
        <taxon>Bacteria</taxon>
        <taxon>Bacillati</taxon>
        <taxon>Bacillota</taxon>
        <taxon>Bacilli</taxon>
        <taxon>Bacillales</taxon>
        <taxon>Paenibacillaceae</taxon>
    </lineage>
</organism>
<keyword evidence="1" id="KW-1133">Transmembrane helix</keyword>
<proteinExistence type="predicted"/>
<keyword evidence="1" id="KW-0812">Transmembrane</keyword>
<gene>
    <name evidence="2" type="ORF">ACFPXP_21605</name>
</gene>
<evidence type="ECO:0000313" key="2">
    <source>
        <dbReference type="EMBL" id="MFC5989008.1"/>
    </source>
</evidence>
<dbReference type="Proteomes" id="UP001596250">
    <property type="component" value="Unassembled WGS sequence"/>
</dbReference>
<protein>
    <submittedName>
        <fullName evidence="2">Uncharacterized protein</fullName>
    </submittedName>
</protein>
<comment type="caution">
    <text evidence="2">The sequence shown here is derived from an EMBL/GenBank/DDBJ whole genome shotgun (WGS) entry which is preliminary data.</text>
</comment>
<reference evidence="3" key="1">
    <citation type="journal article" date="2019" name="Int. J. Syst. Evol. Microbiol.">
        <title>The Global Catalogue of Microorganisms (GCM) 10K type strain sequencing project: providing services to taxonomists for standard genome sequencing and annotation.</title>
        <authorList>
            <consortium name="The Broad Institute Genomics Platform"/>
            <consortium name="The Broad Institute Genome Sequencing Center for Infectious Disease"/>
            <person name="Wu L."/>
            <person name="Ma J."/>
        </authorList>
    </citation>
    <scope>NUCLEOTIDE SEQUENCE [LARGE SCALE GENOMIC DNA]</scope>
    <source>
        <strain evidence="3">CCM 8749</strain>
    </source>
</reference>
<evidence type="ECO:0000313" key="3">
    <source>
        <dbReference type="Proteomes" id="UP001596250"/>
    </source>
</evidence>
<sequence>MKFKFTLTLFICIFVLVFIIINFTSLKITTSSKYVKTINSANWSQVYFVVDEKFHNDSFILLLTYTGEENVENVDITFRTLKGNRLSPISFQGPEGSNIVNINEGIFTESFLSTKEWSDIHSIIIKWSDGIETHEEIVKPN</sequence>
<feature type="transmembrane region" description="Helical" evidence="1">
    <location>
        <begin position="6"/>
        <end position="26"/>
    </location>
</feature>
<keyword evidence="1" id="KW-0472">Membrane</keyword>